<evidence type="ECO:0000256" key="2">
    <source>
        <dbReference type="ARBA" id="ARBA00023315"/>
    </source>
</evidence>
<dbReference type="Proteomes" id="UP000637267">
    <property type="component" value="Unassembled WGS sequence"/>
</dbReference>
<evidence type="ECO:0000313" key="4">
    <source>
        <dbReference type="EMBL" id="GGP17865.1"/>
    </source>
</evidence>
<dbReference type="SUPFAM" id="SSF55729">
    <property type="entry name" value="Acyl-CoA N-acyltransferases (Nat)"/>
    <property type="match status" value="1"/>
</dbReference>
<protein>
    <submittedName>
        <fullName evidence="4">GNAT family acetyltransferase</fullName>
    </submittedName>
</protein>
<keyword evidence="2" id="KW-0012">Acyltransferase</keyword>
<dbReference type="PANTHER" id="PTHR43800:SF1">
    <property type="entry name" value="PEPTIDYL-LYSINE N-ACETYLTRANSFERASE YJAB"/>
    <property type="match status" value="1"/>
</dbReference>
<feature type="domain" description="N-acetyltransferase" evidence="3">
    <location>
        <begin position="3"/>
        <end position="142"/>
    </location>
</feature>
<accession>A0ABQ2P422</accession>
<comment type="caution">
    <text evidence="4">The sequence shown here is derived from an EMBL/GenBank/DDBJ whole genome shotgun (WGS) entry which is preliminary data.</text>
</comment>
<dbReference type="CDD" id="cd04301">
    <property type="entry name" value="NAT_SF"/>
    <property type="match status" value="1"/>
</dbReference>
<dbReference type="RefSeq" id="WP_188701398.1">
    <property type="nucleotide sequence ID" value="NZ_BMLX01000001.1"/>
</dbReference>
<proteinExistence type="predicted"/>
<keyword evidence="5" id="KW-1185">Reference proteome</keyword>
<dbReference type="InterPro" id="IPR016181">
    <property type="entry name" value="Acyl_CoA_acyltransferase"/>
</dbReference>
<evidence type="ECO:0000313" key="5">
    <source>
        <dbReference type="Proteomes" id="UP000637267"/>
    </source>
</evidence>
<sequence length="151" mass="17334">MIWTIRPATPADTDTLAWIYLQSRQQHFVWQNPADFQRTDFAQHAEGEQIWLAQDDQGRIAGFVSIWAPTHFIHMLYVRSDFHGQGIGSALLAALPGWTERPWQLKCLVQNGRVRRFYATHGFVTTSQGQSADGDYVLMTRPTFADDEHPF</sequence>
<dbReference type="Gene3D" id="3.40.630.30">
    <property type="match status" value="1"/>
</dbReference>
<evidence type="ECO:0000259" key="3">
    <source>
        <dbReference type="PROSITE" id="PS51186"/>
    </source>
</evidence>
<dbReference type="PROSITE" id="PS51186">
    <property type="entry name" value="GNAT"/>
    <property type="match status" value="1"/>
</dbReference>
<organism evidence="4 5">
    <name type="scientific">Silvimonas iriomotensis</name>
    <dbReference type="NCBI Taxonomy" id="449662"/>
    <lineage>
        <taxon>Bacteria</taxon>
        <taxon>Pseudomonadati</taxon>
        <taxon>Pseudomonadota</taxon>
        <taxon>Betaproteobacteria</taxon>
        <taxon>Neisseriales</taxon>
        <taxon>Chitinibacteraceae</taxon>
        <taxon>Silvimonas</taxon>
    </lineage>
</organism>
<dbReference type="Pfam" id="PF13508">
    <property type="entry name" value="Acetyltransf_7"/>
    <property type="match status" value="1"/>
</dbReference>
<name>A0ABQ2P422_9NEIS</name>
<evidence type="ECO:0000256" key="1">
    <source>
        <dbReference type="ARBA" id="ARBA00022679"/>
    </source>
</evidence>
<reference evidence="5" key="1">
    <citation type="journal article" date="2019" name="Int. J. Syst. Evol. Microbiol.">
        <title>The Global Catalogue of Microorganisms (GCM) 10K type strain sequencing project: providing services to taxonomists for standard genome sequencing and annotation.</title>
        <authorList>
            <consortium name="The Broad Institute Genomics Platform"/>
            <consortium name="The Broad Institute Genome Sequencing Center for Infectious Disease"/>
            <person name="Wu L."/>
            <person name="Ma J."/>
        </authorList>
    </citation>
    <scope>NUCLEOTIDE SEQUENCE [LARGE SCALE GENOMIC DNA]</scope>
    <source>
        <strain evidence="5">CGMCC 1.8859</strain>
    </source>
</reference>
<keyword evidence="1" id="KW-0808">Transferase</keyword>
<gene>
    <name evidence="4" type="ORF">GCM10010970_01940</name>
</gene>
<dbReference type="PANTHER" id="PTHR43800">
    <property type="entry name" value="PEPTIDYL-LYSINE N-ACETYLTRANSFERASE YJAB"/>
    <property type="match status" value="1"/>
</dbReference>
<dbReference type="EMBL" id="BMLX01000001">
    <property type="protein sequence ID" value="GGP17865.1"/>
    <property type="molecule type" value="Genomic_DNA"/>
</dbReference>
<dbReference type="InterPro" id="IPR000182">
    <property type="entry name" value="GNAT_dom"/>
</dbReference>